<dbReference type="Gene3D" id="3.60.21.10">
    <property type="match status" value="1"/>
</dbReference>
<dbReference type="PANTHER" id="PTHR36303">
    <property type="entry name" value="2',3'-CYCLIC-NUCLEOTIDE 2'-PHOSPHODIESTERASE"/>
    <property type="match status" value="1"/>
</dbReference>
<gene>
    <name evidence="3" type="ORF">COX05_02515</name>
</gene>
<dbReference type="InterPro" id="IPR029052">
    <property type="entry name" value="Metallo-depent_PP-like"/>
</dbReference>
<dbReference type="Pfam" id="PF13277">
    <property type="entry name" value="YmdB"/>
    <property type="match status" value="1"/>
</dbReference>
<feature type="active site" description="Proton donor" evidence="1">
    <location>
        <position position="77"/>
    </location>
</feature>
<dbReference type="GO" id="GO:0046872">
    <property type="term" value="F:metal ion binding"/>
    <property type="evidence" value="ECO:0007669"/>
    <property type="project" value="UniProtKB-KW"/>
</dbReference>
<comment type="caution">
    <text evidence="3">The sequence shown here is derived from an EMBL/GenBank/DDBJ whole genome shotgun (WGS) entry which is preliminary data.</text>
</comment>
<name>A0A2H0BFV9_UNCKA</name>
<evidence type="ECO:0000256" key="1">
    <source>
        <dbReference type="PIRSR" id="PIRSR004789-50"/>
    </source>
</evidence>
<organism evidence="3 4">
    <name type="scientific">candidate division WWE3 bacterium CG22_combo_CG10-13_8_21_14_all_39_12</name>
    <dbReference type="NCBI Taxonomy" id="1975094"/>
    <lineage>
        <taxon>Bacteria</taxon>
        <taxon>Katanobacteria</taxon>
    </lineage>
</organism>
<dbReference type="PANTHER" id="PTHR36303:SF1">
    <property type="entry name" value="2',3'-CYCLIC-NUCLEOTIDE 2'-PHOSPHODIESTERASE"/>
    <property type="match status" value="1"/>
</dbReference>
<dbReference type="EMBL" id="PCSU01000039">
    <property type="protein sequence ID" value="PIP56563.1"/>
    <property type="molecule type" value="Genomic_DNA"/>
</dbReference>
<evidence type="ECO:0000256" key="2">
    <source>
        <dbReference type="PIRSR" id="PIRSR004789-51"/>
    </source>
</evidence>
<sequence>MNFTTHHNELTVLFIGDIVARPGRRSVETILPQLIIDNNIDLVIANAENISGGRGVNEKSLLEMNNAGVNYFTSGDHVFRTNGYEKLLIDQTYGLLRPANYNGEMPGSGVITFTTHNGVLVTLINLQGEVFMREPVLNPFIKFDELYKDVPEGSIVLVDLHAEATSEKKAFGNYVDGRAHGVFGTHTHVPTSDLQVLPNGTFYVTDAGMVGSQNSVLGVKTDIIVDRFVEGRTDPFVWEYEGPKVFNSIKVGFDKKGMITEFSRCDKVIA</sequence>
<reference evidence="3 4" key="1">
    <citation type="submission" date="2017-09" db="EMBL/GenBank/DDBJ databases">
        <title>Depth-based differentiation of microbial function through sediment-hosted aquifers and enrichment of novel symbionts in the deep terrestrial subsurface.</title>
        <authorList>
            <person name="Probst A.J."/>
            <person name="Ladd B."/>
            <person name="Jarett J.K."/>
            <person name="Geller-Mcgrath D.E."/>
            <person name="Sieber C.M."/>
            <person name="Emerson J.B."/>
            <person name="Anantharaman K."/>
            <person name="Thomas B.C."/>
            <person name="Malmstrom R."/>
            <person name="Stieglmeier M."/>
            <person name="Klingl A."/>
            <person name="Woyke T."/>
            <person name="Ryan C.M."/>
            <person name="Banfield J.F."/>
        </authorList>
    </citation>
    <scope>NUCLEOTIDE SEQUENCE [LARGE SCALE GENOMIC DNA]</scope>
    <source>
        <strain evidence="3">CG22_combo_CG10-13_8_21_14_all_39_12</strain>
    </source>
</reference>
<protein>
    <submittedName>
        <fullName evidence="3">Metallophosphoesterase</fullName>
    </submittedName>
</protein>
<accession>A0A2H0BFV9</accession>
<dbReference type="InterPro" id="IPR005235">
    <property type="entry name" value="YmdB-like"/>
</dbReference>
<proteinExistence type="predicted"/>
<feature type="binding site" evidence="2">
    <location>
        <position position="48"/>
    </location>
    <ligand>
        <name>Fe cation</name>
        <dbReference type="ChEBI" id="CHEBI:24875"/>
        <label>1</label>
    </ligand>
</feature>
<feature type="binding site" evidence="2">
    <location>
        <position position="76"/>
    </location>
    <ligand>
        <name>Fe cation</name>
        <dbReference type="ChEBI" id="CHEBI:24875"/>
        <label>2</label>
    </ligand>
</feature>
<dbReference type="AlphaFoldDB" id="A0A2H0BFV9"/>
<feature type="binding site" evidence="2">
    <location>
        <position position="186"/>
    </location>
    <ligand>
        <name>Fe cation</name>
        <dbReference type="ChEBI" id="CHEBI:24875"/>
        <label>2</label>
    </ligand>
</feature>
<dbReference type="SUPFAM" id="SSF56300">
    <property type="entry name" value="Metallo-dependent phosphatases"/>
    <property type="match status" value="1"/>
</dbReference>
<keyword evidence="2" id="KW-0479">Metal-binding</keyword>
<feature type="binding site" evidence="2">
    <location>
        <position position="188"/>
    </location>
    <ligand>
        <name>Fe cation</name>
        <dbReference type="ChEBI" id="CHEBI:24875"/>
        <label>1</label>
    </ligand>
</feature>
<dbReference type="GO" id="GO:0004113">
    <property type="term" value="F:2',3'-cyclic-nucleotide 3'-phosphodiesterase activity"/>
    <property type="evidence" value="ECO:0007669"/>
    <property type="project" value="TreeGrafter"/>
</dbReference>
<feature type="binding site" evidence="2">
    <location>
        <position position="49"/>
    </location>
    <ligand>
        <name>Fe cation</name>
        <dbReference type="ChEBI" id="CHEBI:24875"/>
        <label>1</label>
    </ligand>
</feature>
<evidence type="ECO:0000313" key="4">
    <source>
        <dbReference type="Proteomes" id="UP000228495"/>
    </source>
</evidence>
<feature type="binding site" evidence="2">
    <location>
        <position position="17"/>
    </location>
    <ligand>
        <name>Fe cation</name>
        <dbReference type="ChEBI" id="CHEBI:24875"/>
        <label>1</label>
    </ligand>
</feature>
<feature type="binding site" evidence="2">
    <location>
        <position position="161"/>
    </location>
    <ligand>
        <name>Fe cation</name>
        <dbReference type="ChEBI" id="CHEBI:24875"/>
        <label>2</label>
    </ligand>
</feature>
<dbReference type="PIRSF" id="PIRSF004789">
    <property type="entry name" value="DR1281"/>
    <property type="match status" value="1"/>
</dbReference>
<dbReference type="Proteomes" id="UP000228495">
    <property type="component" value="Unassembled WGS sequence"/>
</dbReference>
<feature type="binding site" evidence="2">
    <location>
        <position position="48"/>
    </location>
    <ligand>
        <name>Fe cation</name>
        <dbReference type="ChEBI" id="CHEBI:24875"/>
        <label>2</label>
    </ligand>
</feature>
<evidence type="ECO:0000313" key="3">
    <source>
        <dbReference type="EMBL" id="PIP56563.1"/>
    </source>
</evidence>